<dbReference type="RefSeq" id="WP_122104802.1">
    <property type="nucleotide sequence ID" value="NZ_JBHSKV010000024.1"/>
</dbReference>
<dbReference type="AlphaFoldDB" id="A0ABD5QWQ9"/>
<evidence type="ECO:0000313" key="2">
    <source>
        <dbReference type="Proteomes" id="UP001596145"/>
    </source>
</evidence>
<dbReference type="Proteomes" id="UP001596145">
    <property type="component" value="Unassembled WGS sequence"/>
</dbReference>
<accession>A0ABD5QWQ9</accession>
<gene>
    <name evidence="1" type="ORF">ACFPJA_17705</name>
</gene>
<reference evidence="1 2" key="1">
    <citation type="journal article" date="2019" name="Int. J. Syst. Evol. Microbiol.">
        <title>The Global Catalogue of Microorganisms (GCM) 10K type strain sequencing project: providing services to taxonomists for standard genome sequencing and annotation.</title>
        <authorList>
            <consortium name="The Broad Institute Genomics Platform"/>
            <consortium name="The Broad Institute Genome Sequencing Center for Infectious Disease"/>
            <person name="Wu L."/>
            <person name="Ma J."/>
        </authorList>
    </citation>
    <scope>NUCLEOTIDE SEQUENCE [LARGE SCALE GENOMIC DNA]</scope>
    <source>
        <strain evidence="1 2">CGMCC 1.16026</strain>
    </source>
</reference>
<dbReference type="EMBL" id="JBHSKV010000024">
    <property type="protein sequence ID" value="MFC5136541.1"/>
    <property type="molecule type" value="Genomic_DNA"/>
</dbReference>
<proteinExistence type="predicted"/>
<evidence type="ECO:0000313" key="1">
    <source>
        <dbReference type="EMBL" id="MFC5136541.1"/>
    </source>
</evidence>
<sequence length="82" mass="9269">MSEGYRSVCSFFRRLERTPPGSIRGALEFVTVVPDSSRAGVELERTYYSQFGEVVVVEGYGEFVAIVRRRVLLPEVTHQIAD</sequence>
<keyword evidence="2" id="KW-1185">Reference proteome</keyword>
<organism evidence="1 2">
    <name type="scientific">Halorubrum glutamatedens</name>
    <dbReference type="NCBI Taxonomy" id="2707018"/>
    <lineage>
        <taxon>Archaea</taxon>
        <taxon>Methanobacteriati</taxon>
        <taxon>Methanobacteriota</taxon>
        <taxon>Stenosarchaea group</taxon>
        <taxon>Halobacteria</taxon>
        <taxon>Halobacteriales</taxon>
        <taxon>Haloferacaceae</taxon>
        <taxon>Halorubrum</taxon>
    </lineage>
</organism>
<name>A0ABD5QWQ9_9EURY</name>
<protein>
    <submittedName>
        <fullName evidence="1">Uncharacterized protein</fullName>
    </submittedName>
</protein>
<comment type="caution">
    <text evidence="1">The sequence shown here is derived from an EMBL/GenBank/DDBJ whole genome shotgun (WGS) entry which is preliminary data.</text>
</comment>